<evidence type="ECO:0000256" key="12">
    <source>
        <dbReference type="PIRSR" id="PIRSR604361-3"/>
    </source>
</evidence>
<dbReference type="EMBL" id="ABDF02000059">
    <property type="protein sequence ID" value="EHK21866.1"/>
    <property type="molecule type" value="Genomic_DNA"/>
</dbReference>
<accession>G9MUM5</accession>
<dbReference type="AlphaFoldDB" id="G9MUM5"/>
<dbReference type="InterPro" id="IPR004361">
    <property type="entry name" value="Glyoxalase_1"/>
</dbReference>
<comment type="similarity">
    <text evidence="2">Belongs to the glyoxalase I family.</text>
</comment>
<evidence type="ECO:0000256" key="6">
    <source>
        <dbReference type="ARBA" id="ARBA00023239"/>
    </source>
</evidence>
<dbReference type="PANTHER" id="PTHR10374">
    <property type="entry name" value="LACTOYLGLUTATHIONE LYASE GLYOXALASE I"/>
    <property type="match status" value="1"/>
</dbReference>
<evidence type="ECO:0000259" key="13">
    <source>
        <dbReference type="PROSITE" id="PS51819"/>
    </source>
</evidence>
<keyword evidence="4 12" id="KW-0479">Metal-binding</keyword>
<dbReference type="Gene3D" id="3.10.180.10">
    <property type="entry name" value="2,3-Dihydroxybiphenyl 1,2-Dioxygenase, domain 1"/>
    <property type="match status" value="2"/>
</dbReference>
<sequence length="236" mass="26639">MPRVTDSPTSVSHGKQMSDREGVLELSYSYDIKSVHNGNDDPKGFGHICISVDKVPAACERHADAGYRLLNDHMATTDMETYKDKDESLEFYQEIFDMTLKHTTEHAEDGFNSYFLGYGNYENEGKSRDADGASYARDEGLLELTWHFGTENEDSKVYHSGNSAPEGFGHICVSVDDITATCERFDILGVSRQKRLMDGPFRVAFIFDSDGYYIEIIQNKRYKPAGHEVQGKQFSP</sequence>
<comment type="pathway">
    <text evidence="1">Secondary metabolite metabolism; methylglyoxal degradation; (R)-lactate from methylglyoxal: step 1/2.</text>
</comment>
<dbReference type="PROSITE" id="PS00935">
    <property type="entry name" value="GLYOXALASE_I_2"/>
    <property type="match status" value="1"/>
</dbReference>
<feature type="active site" description="Proton donor/acceptor" evidence="11">
    <location>
        <position position="215"/>
    </location>
</feature>
<evidence type="ECO:0000256" key="2">
    <source>
        <dbReference type="ARBA" id="ARBA00010363"/>
    </source>
</evidence>
<dbReference type="PROSITE" id="PS51819">
    <property type="entry name" value="VOC"/>
    <property type="match status" value="1"/>
</dbReference>
<evidence type="ECO:0000256" key="5">
    <source>
        <dbReference type="ARBA" id="ARBA00022833"/>
    </source>
</evidence>
<dbReference type="STRING" id="413071.G9MUM5"/>
<dbReference type="SUPFAM" id="SSF54593">
    <property type="entry name" value="Glyoxalase/Bleomycin resistance protein/Dihydroxybiphenyl dioxygenase"/>
    <property type="match status" value="2"/>
</dbReference>
<evidence type="ECO:0000256" key="9">
    <source>
        <dbReference type="ARBA" id="ARBA00032460"/>
    </source>
</evidence>
<dbReference type="HOGENOM" id="CLU_1175565_0_0_1"/>
<evidence type="ECO:0000256" key="11">
    <source>
        <dbReference type="PIRSR" id="PIRSR604361-1"/>
    </source>
</evidence>
<evidence type="ECO:0000256" key="8">
    <source>
        <dbReference type="ARBA" id="ARBA00030892"/>
    </source>
</evidence>
<dbReference type="GO" id="GO:0004462">
    <property type="term" value="F:lactoylglutathione lyase activity"/>
    <property type="evidence" value="ECO:0007669"/>
    <property type="project" value="UniProtKB-EC"/>
</dbReference>
<dbReference type="Proteomes" id="UP000007115">
    <property type="component" value="Unassembled WGS sequence"/>
</dbReference>
<keyword evidence="15" id="KW-1185">Reference proteome</keyword>
<dbReference type="GO" id="GO:0046872">
    <property type="term" value="F:metal ion binding"/>
    <property type="evidence" value="ECO:0007669"/>
    <property type="project" value="UniProtKB-KW"/>
</dbReference>
<reference evidence="14 15" key="1">
    <citation type="journal article" date="2011" name="Genome Biol.">
        <title>Comparative genome sequence analysis underscores mycoparasitism as the ancestral life style of Trichoderma.</title>
        <authorList>
            <person name="Kubicek C.P."/>
            <person name="Herrera-Estrella A."/>
            <person name="Seidl-Seiboth V."/>
            <person name="Martinez D.A."/>
            <person name="Druzhinina I.S."/>
            <person name="Thon M."/>
            <person name="Zeilinger S."/>
            <person name="Casas-Flores S."/>
            <person name="Horwitz B.A."/>
            <person name="Mukherjee P.K."/>
            <person name="Mukherjee M."/>
            <person name="Kredics L."/>
            <person name="Alcaraz L.D."/>
            <person name="Aerts A."/>
            <person name="Antal Z."/>
            <person name="Atanasova L."/>
            <person name="Cervantes-Badillo M.G."/>
            <person name="Challacombe J."/>
            <person name="Chertkov O."/>
            <person name="McCluskey K."/>
            <person name="Coulpier F."/>
            <person name="Deshpande N."/>
            <person name="von Doehren H."/>
            <person name="Ebbole D.J."/>
            <person name="Esquivel-Naranjo E.U."/>
            <person name="Fekete E."/>
            <person name="Flipphi M."/>
            <person name="Glaser F."/>
            <person name="Gomez-Rodriguez E.Y."/>
            <person name="Gruber S."/>
            <person name="Han C."/>
            <person name="Henrissat B."/>
            <person name="Hermosa R."/>
            <person name="Hernandez-Onate M."/>
            <person name="Karaffa L."/>
            <person name="Kosti I."/>
            <person name="Le Crom S."/>
            <person name="Lindquist E."/>
            <person name="Lucas S."/>
            <person name="Luebeck M."/>
            <person name="Luebeck P.S."/>
            <person name="Margeot A."/>
            <person name="Metz B."/>
            <person name="Misra M."/>
            <person name="Nevalainen H."/>
            <person name="Omann M."/>
            <person name="Packer N."/>
            <person name="Perrone G."/>
            <person name="Uresti-Rivera E.E."/>
            <person name="Salamov A."/>
            <person name="Schmoll M."/>
            <person name="Seiboth B."/>
            <person name="Shapiro H."/>
            <person name="Sukno S."/>
            <person name="Tamayo-Ramos J.A."/>
            <person name="Tisch D."/>
            <person name="Wiest A."/>
            <person name="Wilkinson H.H."/>
            <person name="Zhang M."/>
            <person name="Coutinho P.M."/>
            <person name="Kenerley C.M."/>
            <person name="Monte E."/>
            <person name="Baker S.E."/>
            <person name="Grigoriev I.V."/>
        </authorList>
    </citation>
    <scope>NUCLEOTIDE SEQUENCE [LARGE SCALE GENOMIC DNA]</scope>
    <source>
        <strain evidence="15">Gv29-8 / FGSC 10586</strain>
    </source>
</reference>
<feature type="binding site" evidence="12">
    <location>
        <position position="170"/>
    </location>
    <ligand>
        <name>Zn(2+)</name>
        <dbReference type="ChEBI" id="CHEBI:29105"/>
        <note>ligand shared between dimeric partners</note>
    </ligand>
</feature>
<dbReference type="CDD" id="cd07233">
    <property type="entry name" value="GlxI_Zn"/>
    <property type="match status" value="1"/>
</dbReference>
<keyword evidence="5 12" id="KW-0862">Zinc</keyword>
<dbReference type="InParanoid" id="G9MUM5"/>
<feature type="binding site" evidence="12">
    <location>
        <position position="215"/>
    </location>
    <ligand>
        <name>Zn(2+)</name>
        <dbReference type="ChEBI" id="CHEBI:29105"/>
        <note>ligand shared between dimeric partners</note>
    </ligand>
</feature>
<evidence type="ECO:0000256" key="1">
    <source>
        <dbReference type="ARBA" id="ARBA00005008"/>
    </source>
</evidence>
<evidence type="ECO:0000256" key="7">
    <source>
        <dbReference type="ARBA" id="ARBA00030291"/>
    </source>
</evidence>
<evidence type="ECO:0000256" key="10">
    <source>
        <dbReference type="ARBA" id="ARBA00033298"/>
    </source>
</evidence>
<dbReference type="PANTHER" id="PTHR10374:SF30">
    <property type="entry name" value="LACTOYLGLUTATHIONE LYASE"/>
    <property type="match status" value="1"/>
</dbReference>
<dbReference type="OrthoDB" id="16820at2759"/>
<protein>
    <recommendedName>
        <fullName evidence="3">lactoylglutathione lyase</fullName>
        <ecNumber evidence="3">4.4.1.5</ecNumber>
    </recommendedName>
    <alternativeName>
        <fullName evidence="8">Aldoketomutase</fullName>
    </alternativeName>
    <alternativeName>
        <fullName evidence="7">Ketone-aldehyde mutase</fullName>
    </alternativeName>
    <alternativeName>
        <fullName evidence="9">Methylglyoxalase</fullName>
    </alternativeName>
    <alternativeName>
        <fullName evidence="10">S-D-lactoylglutathione methylglyoxal lyase</fullName>
    </alternativeName>
</protein>
<organism evidence="14 15">
    <name type="scientific">Hypocrea virens (strain Gv29-8 / FGSC 10586)</name>
    <name type="common">Gliocladium virens</name>
    <name type="synonym">Trichoderma virens</name>
    <dbReference type="NCBI Taxonomy" id="413071"/>
    <lineage>
        <taxon>Eukaryota</taxon>
        <taxon>Fungi</taxon>
        <taxon>Dikarya</taxon>
        <taxon>Ascomycota</taxon>
        <taxon>Pezizomycotina</taxon>
        <taxon>Sordariomycetes</taxon>
        <taxon>Hypocreomycetidae</taxon>
        <taxon>Hypocreales</taxon>
        <taxon>Hypocreaceae</taxon>
        <taxon>Trichoderma</taxon>
    </lineage>
</organism>
<dbReference type="InterPro" id="IPR004360">
    <property type="entry name" value="Glyas_Fos-R_dOase_dom"/>
</dbReference>
<comment type="cofactor">
    <cofactor evidence="12">
        <name>Zn(2+)</name>
        <dbReference type="ChEBI" id="CHEBI:29105"/>
    </cofactor>
    <text evidence="12">Binds 1 zinc ion per subunit. In the homodimer, two zinc ions are bound between subunits.</text>
</comment>
<dbReference type="EC" id="4.4.1.5" evidence="3"/>
<gene>
    <name evidence="14" type="ORF">TRIVIDRAFT_191877</name>
</gene>
<dbReference type="InterPro" id="IPR029068">
    <property type="entry name" value="Glyas_Bleomycin-R_OHBP_Dase"/>
</dbReference>
<name>G9MUM5_HYPVG</name>
<feature type="binding site" evidence="12">
    <location>
        <position position="143"/>
    </location>
    <ligand>
        <name>Zn(2+)</name>
        <dbReference type="ChEBI" id="CHEBI:29105"/>
        <note>ligand shared between dimeric partners</note>
    </ligand>
</feature>
<feature type="domain" description="VOC" evidence="13">
    <location>
        <begin position="73"/>
        <end position="219"/>
    </location>
</feature>
<comment type="caution">
    <text evidence="14">The sequence shown here is derived from an EMBL/GenBank/DDBJ whole genome shotgun (WGS) entry which is preliminary data.</text>
</comment>
<evidence type="ECO:0000256" key="3">
    <source>
        <dbReference type="ARBA" id="ARBA00012081"/>
    </source>
</evidence>
<dbReference type="InterPro" id="IPR018146">
    <property type="entry name" value="Glyoxalase_1_CS"/>
</dbReference>
<dbReference type="InterPro" id="IPR037523">
    <property type="entry name" value="VOC_core"/>
</dbReference>
<dbReference type="VEuPathDB" id="FungiDB:TRIVIDRAFT_191877"/>
<evidence type="ECO:0000313" key="14">
    <source>
        <dbReference type="EMBL" id="EHK21866.1"/>
    </source>
</evidence>
<dbReference type="NCBIfam" id="TIGR00068">
    <property type="entry name" value="glyox_I"/>
    <property type="match status" value="1"/>
</dbReference>
<evidence type="ECO:0000256" key="4">
    <source>
        <dbReference type="ARBA" id="ARBA00022723"/>
    </source>
</evidence>
<proteinExistence type="inferred from homology"/>
<dbReference type="eggNOG" id="KOG2944">
    <property type="taxonomic scope" value="Eukaryota"/>
</dbReference>
<keyword evidence="6" id="KW-0456">Lyase</keyword>
<dbReference type="Pfam" id="PF00903">
    <property type="entry name" value="Glyoxalase"/>
    <property type="match status" value="1"/>
</dbReference>
<evidence type="ECO:0000313" key="15">
    <source>
        <dbReference type="Proteomes" id="UP000007115"/>
    </source>
</evidence>
<dbReference type="GeneID" id="25789574"/>
<dbReference type="RefSeq" id="XP_013956059.1">
    <property type="nucleotide sequence ID" value="XM_014100584.1"/>
</dbReference>